<reference evidence="2" key="1">
    <citation type="submission" date="2021-09" db="EMBL/GenBank/DDBJ databases">
        <title>A high-quality genome of the endoparasitic fungus Hirsutella rhossiliensis with a comparison of Hirsutella genomes reveals transposable elements contributing to genome size variation.</title>
        <authorList>
            <person name="Lin R."/>
            <person name="Jiao Y."/>
            <person name="Sun X."/>
            <person name="Ling J."/>
            <person name="Xie B."/>
            <person name="Cheng X."/>
        </authorList>
    </citation>
    <scope>NUCLEOTIDE SEQUENCE</scope>
    <source>
        <strain evidence="2">HR02</strain>
    </source>
</reference>
<dbReference type="OrthoDB" id="4912541at2759"/>
<evidence type="ECO:0000256" key="1">
    <source>
        <dbReference type="SAM" id="SignalP"/>
    </source>
</evidence>
<keyword evidence="3" id="KW-1185">Reference proteome</keyword>
<sequence length="300" mass="31993">MVFTTQFLTAALALLASGVRGEVGCIAGIDQSYYISPSGECCTTDYAVAGIDGAGQASNIQCGDKLGTPGYFEGVPMCNGVSAFEFQCSNGIHASLEAFPQSGRCGAEMEAPASGDRPNDEVGCYSGRVYVNAGGCCSTDYAVAERDDQGRVLKASCGNTASILAPDNLEPEHLKGVPKCNGAVDKSWCPGGMHATENALMRSDVCSGTGCCPRFREARDHDGVCRWNPLNFSNKKTSKAFWEARDRDGCTREGELGACCPDPKHFRNAKGVCSTRNSRGREVEERLVAQWRRSDGCDDE</sequence>
<protein>
    <submittedName>
        <fullName evidence="2">Uncharacterized protein</fullName>
    </submittedName>
</protein>
<keyword evidence="1" id="KW-0732">Signal</keyword>
<dbReference type="Proteomes" id="UP000824596">
    <property type="component" value="Unassembled WGS sequence"/>
</dbReference>
<dbReference type="AlphaFoldDB" id="A0A9P8MQH5"/>
<evidence type="ECO:0000313" key="2">
    <source>
        <dbReference type="EMBL" id="KAH0959227.1"/>
    </source>
</evidence>
<evidence type="ECO:0000313" key="3">
    <source>
        <dbReference type="Proteomes" id="UP000824596"/>
    </source>
</evidence>
<proteinExistence type="predicted"/>
<dbReference type="EMBL" id="JAIZPD010000013">
    <property type="protein sequence ID" value="KAH0959227.1"/>
    <property type="molecule type" value="Genomic_DNA"/>
</dbReference>
<dbReference type="GeneID" id="68358817"/>
<feature type="chain" id="PRO_5040207691" evidence="1">
    <location>
        <begin position="22"/>
        <end position="300"/>
    </location>
</feature>
<organism evidence="2 3">
    <name type="scientific">Hirsutella rhossiliensis</name>
    <dbReference type="NCBI Taxonomy" id="111463"/>
    <lineage>
        <taxon>Eukaryota</taxon>
        <taxon>Fungi</taxon>
        <taxon>Dikarya</taxon>
        <taxon>Ascomycota</taxon>
        <taxon>Pezizomycotina</taxon>
        <taxon>Sordariomycetes</taxon>
        <taxon>Hypocreomycetidae</taxon>
        <taxon>Hypocreales</taxon>
        <taxon>Ophiocordycipitaceae</taxon>
        <taxon>Hirsutella</taxon>
    </lineage>
</organism>
<gene>
    <name evidence="2" type="ORF">HRG_09688</name>
</gene>
<comment type="caution">
    <text evidence="2">The sequence shown here is derived from an EMBL/GenBank/DDBJ whole genome shotgun (WGS) entry which is preliminary data.</text>
</comment>
<name>A0A9P8MQH5_9HYPO</name>
<feature type="signal peptide" evidence="1">
    <location>
        <begin position="1"/>
        <end position="21"/>
    </location>
</feature>
<accession>A0A9P8MQH5</accession>
<dbReference type="RefSeq" id="XP_044716740.1">
    <property type="nucleotide sequence ID" value="XM_044868159.1"/>
</dbReference>